<sequence length="188" mass="21653">MPTFEEMGINLESLLKSHSGGELPPINGAAKSDIQSAKLKNSAYKKLKEKVSKSKVMWFASPPDRKPFSVIFEYAGVDMNHATLLEEANNYLKHIGGHVISLEFVPRSVLLNSVYVENLWILNLNDNNTKFFVITNGLKIKDEVINCKSYDEFIFSEYENFIRAEKYKQLIKNHEKAIEKNNRRLLRK</sequence>
<protein>
    <submittedName>
        <fullName evidence="1">Uncharacterized protein</fullName>
    </submittedName>
</protein>
<evidence type="ECO:0000313" key="2">
    <source>
        <dbReference type="Proteomes" id="UP000276133"/>
    </source>
</evidence>
<dbReference type="PANTHER" id="PTHR37153">
    <property type="entry name" value="CHROMOSOME 19 C19ORF81 HOMOLOG"/>
    <property type="match status" value="1"/>
</dbReference>
<dbReference type="Proteomes" id="UP000276133">
    <property type="component" value="Unassembled WGS sequence"/>
</dbReference>
<dbReference type="AlphaFoldDB" id="A0A3M7RZR5"/>
<dbReference type="InterPro" id="IPR031746">
    <property type="entry name" value="DUF4732"/>
</dbReference>
<name>A0A3M7RZR5_BRAPC</name>
<organism evidence="1 2">
    <name type="scientific">Brachionus plicatilis</name>
    <name type="common">Marine rotifer</name>
    <name type="synonym">Brachionus muelleri</name>
    <dbReference type="NCBI Taxonomy" id="10195"/>
    <lineage>
        <taxon>Eukaryota</taxon>
        <taxon>Metazoa</taxon>
        <taxon>Spiralia</taxon>
        <taxon>Gnathifera</taxon>
        <taxon>Rotifera</taxon>
        <taxon>Eurotatoria</taxon>
        <taxon>Monogononta</taxon>
        <taxon>Pseudotrocha</taxon>
        <taxon>Ploima</taxon>
        <taxon>Brachionidae</taxon>
        <taxon>Brachionus</taxon>
    </lineage>
</organism>
<gene>
    <name evidence="1" type="ORF">BpHYR1_049586</name>
</gene>
<comment type="caution">
    <text evidence="1">The sequence shown here is derived from an EMBL/GenBank/DDBJ whole genome shotgun (WGS) entry which is preliminary data.</text>
</comment>
<dbReference type="PANTHER" id="PTHR37153:SF1">
    <property type="entry name" value="HYPOTHETICAL LOC292874"/>
    <property type="match status" value="1"/>
</dbReference>
<evidence type="ECO:0000313" key="1">
    <source>
        <dbReference type="EMBL" id="RNA28900.1"/>
    </source>
</evidence>
<proteinExistence type="predicted"/>
<dbReference type="OrthoDB" id="10017421at2759"/>
<accession>A0A3M7RZR5</accession>
<dbReference type="EMBL" id="REGN01002321">
    <property type="protein sequence ID" value="RNA28900.1"/>
    <property type="molecule type" value="Genomic_DNA"/>
</dbReference>
<reference evidence="1 2" key="1">
    <citation type="journal article" date="2018" name="Sci. Rep.">
        <title>Genomic signatures of local adaptation to the degree of environmental predictability in rotifers.</title>
        <authorList>
            <person name="Franch-Gras L."/>
            <person name="Hahn C."/>
            <person name="Garcia-Roger E.M."/>
            <person name="Carmona M.J."/>
            <person name="Serra M."/>
            <person name="Gomez A."/>
        </authorList>
    </citation>
    <scope>NUCLEOTIDE SEQUENCE [LARGE SCALE GENOMIC DNA]</scope>
    <source>
        <strain evidence="1">HYR1</strain>
    </source>
</reference>
<keyword evidence="2" id="KW-1185">Reference proteome</keyword>